<evidence type="ECO:0000313" key="1">
    <source>
        <dbReference type="EMBL" id="BBM86705.1"/>
    </source>
</evidence>
<keyword evidence="2" id="KW-1185">Reference proteome</keyword>
<evidence type="ECO:0000313" key="2">
    <source>
        <dbReference type="Proteomes" id="UP000326354"/>
    </source>
</evidence>
<sequence length="30" mass="3584">MKIKKIRSSIDLYTKKPFQHVEFKEACDVT</sequence>
<protein>
    <submittedName>
        <fullName evidence="1">Uncharacterized protein</fullName>
    </submittedName>
</protein>
<dbReference type="Proteomes" id="UP000326354">
    <property type="component" value="Chromosome"/>
</dbReference>
<gene>
    <name evidence="1" type="ORF">UABAM_05092</name>
</gene>
<name>A0A5S9F5C5_UABAM</name>
<dbReference type="KEGG" id="uam:UABAM_05092"/>
<reference evidence="1 2" key="1">
    <citation type="submission" date="2019-08" db="EMBL/GenBank/DDBJ databases">
        <title>Complete genome sequence of Candidatus Uab amorphum.</title>
        <authorList>
            <person name="Shiratori T."/>
            <person name="Suzuki S."/>
            <person name="Kakizawa Y."/>
            <person name="Ishida K."/>
        </authorList>
    </citation>
    <scope>NUCLEOTIDE SEQUENCE [LARGE SCALE GENOMIC DNA]</scope>
    <source>
        <strain evidence="1 2">SRT547</strain>
    </source>
</reference>
<proteinExistence type="predicted"/>
<dbReference type="EMBL" id="AP019860">
    <property type="protein sequence ID" value="BBM86705.1"/>
    <property type="molecule type" value="Genomic_DNA"/>
</dbReference>
<dbReference type="AlphaFoldDB" id="A0A5S9F5C5"/>
<organism evidence="1 2">
    <name type="scientific">Uabimicrobium amorphum</name>
    <dbReference type="NCBI Taxonomy" id="2596890"/>
    <lineage>
        <taxon>Bacteria</taxon>
        <taxon>Pseudomonadati</taxon>
        <taxon>Planctomycetota</taxon>
        <taxon>Candidatus Uabimicrobiia</taxon>
        <taxon>Candidatus Uabimicrobiales</taxon>
        <taxon>Candidatus Uabimicrobiaceae</taxon>
        <taxon>Candidatus Uabimicrobium</taxon>
    </lineage>
</organism>
<accession>A0A5S9F5C5</accession>